<reference evidence="3" key="1">
    <citation type="journal article" date="2012" name="Nature">
        <title>A physical, genetic and functional sequence assembly of the barley genome.</title>
        <authorList>
            <consortium name="The International Barley Genome Sequencing Consortium"/>
            <person name="Mayer K.F."/>
            <person name="Waugh R."/>
            <person name="Brown J.W."/>
            <person name="Schulman A."/>
            <person name="Langridge P."/>
            <person name="Platzer M."/>
            <person name="Fincher G.B."/>
            <person name="Muehlbauer G.J."/>
            <person name="Sato K."/>
            <person name="Close T.J."/>
            <person name="Wise R.P."/>
            <person name="Stein N."/>
        </authorList>
    </citation>
    <scope>NUCLEOTIDE SEQUENCE [LARGE SCALE GENOMIC DNA]</scope>
    <source>
        <strain evidence="3">cv. Morex</strain>
    </source>
</reference>
<evidence type="ECO:0000313" key="3">
    <source>
        <dbReference type="Proteomes" id="UP000011116"/>
    </source>
</evidence>
<reference evidence="2" key="3">
    <citation type="submission" date="2022-01" db="UniProtKB">
        <authorList>
            <consortium name="EnsemblPlants"/>
        </authorList>
    </citation>
    <scope>IDENTIFICATION</scope>
    <source>
        <strain evidence="2">subsp. vulgare</strain>
    </source>
</reference>
<dbReference type="InterPro" id="IPR008906">
    <property type="entry name" value="HATC_C_dom"/>
</dbReference>
<evidence type="ECO:0000259" key="1">
    <source>
        <dbReference type="Pfam" id="PF05699"/>
    </source>
</evidence>
<accession>A0A8I6YP08</accession>
<keyword evidence="3" id="KW-1185">Reference proteome</keyword>
<dbReference type="GO" id="GO:0046983">
    <property type="term" value="F:protein dimerization activity"/>
    <property type="evidence" value="ECO:0007669"/>
    <property type="project" value="InterPro"/>
</dbReference>
<reference evidence="2" key="2">
    <citation type="submission" date="2020-10" db="EMBL/GenBank/DDBJ databases">
        <authorList>
            <person name="Scholz U."/>
            <person name="Mascher M."/>
            <person name="Fiebig A."/>
        </authorList>
    </citation>
    <scope>NUCLEOTIDE SEQUENCE [LARGE SCALE GENOMIC DNA]</scope>
    <source>
        <strain evidence="2">cv. Morex</strain>
    </source>
</reference>
<dbReference type="Pfam" id="PF05699">
    <property type="entry name" value="Dimer_Tnp_hAT"/>
    <property type="match status" value="1"/>
</dbReference>
<dbReference type="Gramene" id="HORVU.MOREX.r3.6HG0543830.1">
    <property type="protein sequence ID" value="HORVU.MOREX.r3.6HG0543830.1.CDS1"/>
    <property type="gene ID" value="HORVU.MOREX.r3.6HG0543830"/>
</dbReference>
<dbReference type="Gramene" id="HORVU.MOREX.r2.6HG0452340.1">
    <property type="protein sequence ID" value="HORVU.MOREX.r2.6HG0452340.1.CDS.1"/>
    <property type="gene ID" value="HORVU.MOREX.r2.6HG0452340"/>
</dbReference>
<dbReference type="Proteomes" id="UP000011116">
    <property type="component" value="Chromosome 6H"/>
</dbReference>
<protein>
    <recommendedName>
        <fullName evidence="1">HAT C-terminal dimerisation domain-containing protein</fullName>
    </recommendedName>
</protein>
<organism evidence="2 3">
    <name type="scientific">Hordeum vulgare subsp. vulgare</name>
    <name type="common">Domesticated barley</name>
    <dbReference type="NCBI Taxonomy" id="112509"/>
    <lineage>
        <taxon>Eukaryota</taxon>
        <taxon>Viridiplantae</taxon>
        <taxon>Streptophyta</taxon>
        <taxon>Embryophyta</taxon>
        <taxon>Tracheophyta</taxon>
        <taxon>Spermatophyta</taxon>
        <taxon>Magnoliopsida</taxon>
        <taxon>Liliopsida</taxon>
        <taxon>Poales</taxon>
        <taxon>Poaceae</taxon>
        <taxon>BOP clade</taxon>
        <taxon>Pooideae</taxon>
        <taxon>Triticodae</taxon>
        <taxon>Triticeae</taxon>
        <taxon>Hordeinae</taxon>
        <taxon>Hordeum</taxon>
    </lineage>
</organism>
<dbReference type="EnsemblPlants" id="HORVU.MOREX.r3.6HG0543830.1">
    <property type="protein sequence ID" value="HORVU.MOREX.r3.6HG0543830.1.CDS1"/>
    <property type="gene ID" value="HORVU.MOREX.r3.6HG0543830"/>
</dbReference>
<dbReference type="PANTHER" id="PTHR45749">
    <property type="match status" value="1"/>
</dbReference>
<dbReference type="AlphaFoldDB" id="A0A8I6YP08"/>
<evidence type="ECO:0000313" key="2">
    <source>
        <dbReference type="EnsemblPlants" id="HORVU.MOREX.r3.6HG0543830.1.CDS1"/>
    </source>
</evidence>
<proteinExistence type="predicted"/>
<sequence length="110" mass="12800">MKDKQSDIDVNELFVELKFLQNFMPKQNIGPVEILNFLKRHDCFSNATIAYRVLLTIPVIVASTERSFSKLKLLKSYMRTTMTQQRLNDLATIALESEVLEKIDYDDIIE</sequence>
<dbReference type="PANTHER" id="PTHR45749:SF35">
    <property type="entry name" value="AC-LIKE TRANSPOSASE-RELATED"/>
    <property type="match status" value="1"/>
</dbReference>
<feature type="domain" description="HAT C-terminal dimerisation" evidence="1">
    <location>
        <begin position="27"/>
        <end position="98"/>
    </location>
</feature>
<name>A0A8I6YP08_HORVV</name>